<reference evidence="2" key="1">
    <citation type="journal article" date="2023" name="G3 (Bethesda)">
        <title>Genome assembly and association tests identify interacting loci associated with vigor, precocity, and sex in interspecific pistachio rootstocks.</title>
        <authorList>
            <person name="Palmer W."/>
            <person name="Jacygrad E."/>
            <person name="Sagayaradj S."/>
            <person name="Cavanaugh K."/>
            <person name="Han R."/>
            <person name="Bertier L."/>
            <person name="Beede B."/>
            <person name="Kafkas S."/>
            <person name="Golino D."/>
            <person name="Preece J."/>
            <person name="Michelmore R."/>
        </authorList>
    </citation>
    <scope>NUCLEOTIDE SEQUENCE [LARGE SCALE GENOMIC DNA]</scope>
</reference>
<accession>A0ACC0YKF6</accession>
<keyword evidence="2" id="KW-1185">Reference proteome</keyword>
<protein>
    <submittedName>
        <fullName evidence="1">Uncharacterized protein</fullName>
    </submittedName>
</protein>
<evidence type="ECO:0000313" key="2">
    <source>
        <dbReference type="Proteomes" id="UP001163603"/>
    </source>
</evidence>
<dbReference type="Proteomes" id="UP001163603">
    <property type="component" value="Chromosome 6"/>
</dbReference>
<dbReference type="EMBL" id="CM047741">
    <property type="protein sequence ID" value="KAJ0038042.1"/>
    <property type="molecule type" value="Genomic_DNA"/>
</dbReference>
<proteinExistence type="predicted"/>
<gene>
    <name evidence="1" type="ORF">Pint_24036</name>
</gene>
<comment type="caution">
    <text evidence="1">The sequence shown here is derived from an EMBL/GenBank/DDBJ whole genome shotgun (WGS) entry which is preliminary data.</text>
</comment>
<name>A0ACC0YKF6_9ROSI</name>
<evidence type="ECO:0000313" key="1">
    <source>
        <dbReference type="EMBL" id="KAJ0038042.1"/>
    </source>
</evidence>
<sequence>MEGHLQASSKLGCPADSNEAKYISGLSTILVATIQEAKDRISQIEYIFCSQIYPNFQANSKSLQNIYSEAREAAEDAWREKENSLLLEMKQLRLEKQQALEENQSLKLEMANPLKEQEEKINQLLSKIESQQLKIDELEKERMQKSKEVDEGIKLQGKLLHLFQSKVSVIVDQSKQIKEHEAKAKTLTAELNSHKKKVDELQKELSEKTENVARRKDLTEKIEMLFSDISNNEQLLTDLKNEKKLLIDKLEGFEENVRRLQEELRKKMEEVEEERKLQGQLLQQIDLNSVEVLKIKQRLGECEKEKKLLLDKVEGLEEKVNELKLNLNERSGEADGGRDSDEKLLQQIKRKDSELVAEKKKRRDVIDAYKRLKSQYNFLCAKSGLTTENLLQQNKLEDENDSFKQHQNPVISPDLEDKSLNTSTVHCDTNKVKNEFDFSDNLEGEKGAKSFQTSSFRSATSNLFITPKCPSNVKSAPAAGTKRPASSWRETRSRQCQGGVDPHDDFLDTPLENIRGNLNKAMKEEVHDIPGPAQEDMNPDSSDDETQDMNVDPAPQRQQKPDPIAGKRGYKYVEPVRKKAERENLKGVECKQCKKFYDAVLPNDGGKDSDCNKKNFRCEHHEGVSRHRYKYIPPMTPEGFWNIGFESEM</sequence>
<organism evidence="1 2">
    <name type="scientific">Pistacia integerrima</name>
    <dbReference type="NCBI Taxonomy" id="434235"/>
    <lineage>
        <taxon>Eukaryota</taxon>
        <taxon>Viridiplantae</taxon>
        <taxon>Streptophyta</taxon>
        <taxon>Embryophyta</taxon>
        <taxon>Tracheophyta</taxon>
        <taxon>Spermatophyta</taxon>
        <taxon>Magnoliopsida</taxon>
        <taxon>eudicotyledons</taxon>
        <taxon>Gunneridae</taxon>
        <taxon>Pentapetalae</taxon>
        <taxon>rosids</taxon>
        <taxon>malvids</taxon>
        <taxon>Sapindales</taxon>
        <taxon>Anacardiaceae</taxon>
        <taxon>Pistacia</taxon>
    </lineage>
</organism>